<feature type="transmembrane region" description="Helical" evidence="2">
    <location>
        <begin position="84"/>
        <end position="103"/>
    </location>
</feature>
<feature type="transmembrane region" description="Helical" evidence="2">
    <location>
        <begin position="109"/>
        <end position="127"/>
    </location>
</feature>
<evidence type="ECO:0000256" key="2">
    <source>
        <dbReference type="SAM" id="Phobius"/>
    </source>
</evidence>
<keyword evidence="2" id="KW-0472">Membrane</keyword>
<dbReference type="Proteomes" id="UP000594468">
    <property type="component" value="Chromosome"/>
</dbReference>
<gene>
    <name evidence="3" type="ORF">G4Y79_23475</name>
</gene>
<feature type="region of interest" description="Disordered" evidence="1">
    <location>
        <begin position="243"/>
        <end position="262"/>
    </location>
</feature>
<proteinExistence type="predicted"/>
<reference evidence="3 4" key="1">
    <citation type="submission" date="2020-02" db="EMBL/GenBank/DDBJ databases">
        <authorList>
            <person name="Zheng R.K."/>
            <person name="Sun C.M."/>
        </authorList>
    </citation>
    <scope>NUCLEOTIDE SEQUENCE [LARGE SCALE GENOMIC DNA]</scope>
    <source>
        <strain evidence="4">rifampicinis</strain>
    </source>
</reference>
<accession>A0A7S8E991</accession>
<evidence type="ECO:0000313" key="3">
    <source>
        <dbReference type="EMBL" id="QPC82613.1"/>
    </source>
</evidence>
<dbReference type="AlphaFoldDB" id="A0A7S8E991"/>
<feature type="compositionally biased region" description="Basic and acidic residues" evidence="1">
    <location>
        <begin position="19"/>
        <end position="31"/>
    </location>
</feature>
<dbReference type="EMBL" id="CP062983">
    <property type="protein sequence ID" value="QPC82613.1"/>
    <property type="molecule type" value="Genomic_DNA"/>
</dbReference>
<keyword evidence="2" id="KW-1133">Transmembrane helix</keyword>
<feature type="region of interest" description="Disordered" evidence="1">
    <location>
        <begin position="1"/>
        <end position="38"/>
    </location>
</feature>
<dbReference type="RefSeq" id="WP_195170682.1">
    <property type="nucleotide sequence ID" value="NZ_CP062983.1"/>
</dbReference>
<keyword evidence="4" id="KW-1185">Reference proteome</keyword>
<organism evidence="3 4">
    <name type="scientific">Phototrophicus methaneseepsis</name>
    <dbReference type="NCBI Taxonomy" id="2710758"/>
    <lineage>
        <taxon>Bacteria</taxon>
        <taxon>Bacillati</taxon>
        <taxon>Chloroflexota</taxon>
        <taxon>Candidatus Thermofontia</taxon>
        <taxon>Phototrophicales</taxon>
        <taxon>Phototrophicaceae</taxon>
        <taxon>Phototrophicus</taxon>
    </lineage>
</organism>
<keyword evidence="2" id="KW-0812">Transmembrane</keyword>
<dbReference type="KEGG" id="pmet:G4Y79_23475"/>
<sequence>MYQQYDQTNDDDFVFIDPDAEKPKRGRDFGDSPRPVQPPLDNNMLPTLFGFTRADFEANEDGYLTTSQSDKLAKHVKGEADSMWLLLTIFLGVAMFLALVFTLQGLEMGPLLLGAGAIIAPFMFLAYRRQRALTGDSQENRVVAIEGMWDIVGNYSKDEFYLVVGGKRLKISPRAFDFLRSRGSGYLRAYYAEKSKVLLSAEVLPMPEEKLKNDKLKNEDIADGEGQHDRLAVDTEPEGDIVIDRYAQQQTAPQTEKQHPLE</sequence>
<evidence type="ECO:0000256" key="1">
    <source>
        <dbReference type="SAM" id="MobiDB-lite"/>
    </source>
</evidence>
<feature type="compositionally biased region" description="Basic and acidic residues" evidence="1">
    <location>
        <begin position="214"/>
        <end position="233"/>
    </location>
</feature>
<feature type="region of interest" description="Disordered" evidence="1">
    <location>
        <begin position="214"/>
        <end position="235"/>
    </location>
</feature>
<protein>
    <submittedName>
        <fullName evidence="3">Uncharacterized protein</fullName>
    </submittedName>
</protein>
<name>A0A7S8E991_9CHLR</name>
<evidence type="ECO:0000313" key="4">
    <source>
        <dbReference type="Proteomes" id="UP000594468"/>
    </source>
</evidence>